<dbReference type="AlphaFoldDB" id="A0A3L7E220"/>
<feature type="signal peptide" evidence="1">
    <location>
        <begin position="1"/>
        <end position="16"/>
    </location>
</feature>
<dbReference type="Gene3D" id="3.20.20.140">
    <property type="entry name" value="Metal-dependent hydrolases"/>
    <property type="match status" value="1"/>
</dbReference>
<dbReference type="OrthoDB" id="543560at2"/>
<evidence type="ECO:0000256" key="1">
    <source>
        <dbReference type="SAM" id="SignalP"/>
    </source>
</evidence>
<dbReference type="Pfam" id="PF12228">
    <property type="entry name" value="DUF3604"/>
    <property type="match status" value="1"/>
</dbReference>
<protein>
    <submittedName>
        <fullName evidence="2">DUF3604 domain-containing protein</fullName>
    </submittedName>
</protein>
<accession>A0A3L7E220</accession>
<keyword evidence="1" id="KW-0732">Signal</keyword>
<keyword evidence="3" id="KW-1185">Reference proteome</keyword>
<sequence>MSALTATLLCAPGALAAEAAGTQLYWGDTHLHTSNSFDVYLFNTPTSTPDTALRFARGLPVVSPTTQTRWQLSVPLDFAVVSDHAELLGSIPRMFRGDEDIVGTKAGSALRKLGGEESEEELQAIYDEVVSVGSGLGSKLGLTPGDLIAGLHAGDKRRPAWEANIDTVEHHNTPGEFTAFIGWEWSAQPKAGNLHRVVFTPQGGDVARQFLPYSSLESGDPRDLWAWLEETQQRTGADFVAIPHNGNISMGQMFPLVDQDGDPLDAEYARAREKWERVIEITQIKGDSETHPLLSPTDEFADFETFPFVLTPDGRTPDPTEGDYVRAAFKRGLAWEEQLGVNPFKAGVIGSTDSHTGMSAAEEDNFAGKGQHDSRPGLRPKLTGIGGSRGWDMGAAGYAAVWATENSRQAIFEAFQRREVYATTGPRITLRFFGGFAFEQADTRARDLAGTGYRKGVPMGGDLAGSDDQAPGFLVAAFKDPNGANLDRVQIVKGWLREDGTTAEKVYDVALSDGRADGAVMVGNTVDLETGSYSNSIGASDFTVLWKDPDFDPAQRAFYYARVLEIPTPRHSLLDAIALGLDVAETGHPATIQERVYSSPIWYTP</sequence>
<proteinExistence type="predicted"/>
<evidence type="ECO:0000313" key="3">
    <source>
        <dbReference type="Proteomes" id="UP000265509"/>
    </source>
</evidence>
<gene>
    <name evidence="2" type="ORF">DWB85_07040</name>
</gene>
<feature type="chain" id="PRO_5018155662" evidence="1">
    <location>
        <begin position="17"/>
        <end position="605"/>
    </location>
</feature>
<dbReference type="InterPro" id="IPR022028">
    <property type="entry name" value="DUF3604"/>
</dbReference>
<name>A0A3L7E220_9GAMM</name>
<comment type="caution">
    <text evidence="2">The sequence shown here is derived from an EMBL/GenBank/DDBJ whole genome shotgun (WGS) entry which is preliminary data.</text>
</comment>
<dbReference type="Proteomes" id="UP000265509">
    <property type="component" value="Unassembled WGS sequence"/>
</dbReference>
<evidence type="ECO:0000313" key="2">
    <source>
        <dbReference type="EMBL" id="RLQ22373.1"/>
    </source>
</evidence>
<dbReference type="EMBL" id="QRAN01000006">
    <property type="protein sequence ID" value="RLQ22373.1"/>
    <property type="molecule type" value="Genomic_DNA"/>
</dbReference>
<organism evidence="2 3">
    <name type="scientific">Seongchinamella sediminis</name>
    <dbReference type="NCBI Taxonomy" id="2283635"/>
    <lineage>
        <taxon>Bacteria</taxon>
        <taxon>Pseudomonadati</taxon>
        <taxon>Pseudomonadota</taxon>
        <taxon>Gammaproteobacteria</taxon>
        <taxon>Cellvibrionales</taxon>
        <taxon>Halieaceae</taxon>
        <taxon>Seongchinamella</taxon>
    </lineage>
</organism>
<reference evidence="2 3" key="1">
    <citation type="submission" date="2018-07" db="EMBL/GenBank/DDBJ databases">
        <title>Halioglobus sp. genome submission.</title>
        <authorList>
            <person name="Ye M.-Q."/>
            <person name="Du Z.-J."/>
        </authorList>
    </citation>
    <scope>NUCLEOTIDE SEQUENCE [LARGE SCALE GENOMIC DNA]</scope>
    <source>
        <strain evidence="2 3">U0301</strain>
    </source>
</reference>